<accession>A0A919KK53</accession>
<dbReference type="GO" id="GO:0043565">
    <property type="term" value="F:sequence-specific DNA binding"/>
    <property type="evidence" value="ECO:0007669"/>
    <property type="project" value="TreeGrafter"/>
</dbReference>
<reference evidence="6" key="2">
    <citation type="submission" date="2020-09" db="EMBL/GenBank/DDBJ databases">
        <authorList>
            <person name="Sun Q."/>
            <person name="Ohkuma M."/>
        </authorList>
    </citation>
    <scope>NUCLEOTIDE SEQUENCE</scope>
    <source>
        <strain evidence="6">JCM 13306</strain>
    </source>
</reference>
<gene>
    <name evidence="6" type="primary">gstR</name>
    <name evidence="6" type="ORF">GCM10009090_33500</name>
</gene>
<evidence type="ECO:0000313" key="6">
    <source>
        <dbReference type="EMBL" id="GHH59418.1"/>
    </source>
</evidence>
<proteinExistence type="inferred from homology"/>
<dbReference type="PANTHER" id="PTHR30537">
    <property type="entry name" value="HTH-TYPE TRANSCRIPTIONAL REGULATOR"/>
    <property type="match status" value="1"/>
</dbReference>
<evidence type="ECO:0000256" key="4">
    <source>
        <dbReference type="ARBA" id="ARBA00023163"/>
    </source>
</evidence>
<reference evidence="6" key="1">
    <citation type="journal article" date="2014" name="Int. J. Syst. Evol. Microbiol.">
        <title>Complete genome sequence of Corynebacterium casei LMG S-19264T (=DSM 44701T), isolated from a smear-ripened cheese.</title>
        <authorList>
            <consortium name="US DOE Joint Genome Institute (JGI-PGF)"/>
            <person name="Walter F."/>
            <person name="Albersmeier A."/>
            <person name="Kalinowski J."/>
            <person name="Ruckert C."/>
        </authorList>
    </citation>
    <scope>NUCLEOTIDE SEQUENCE</scope>
    <source>
        <strain evidence="6">JCM 13306</strain>
    </source>
</reference>
<dbReference type="Proteomes" id="UP000623958">
    <property type="component" value="Unassembled WGS sequence"/>
</dbReference>
<dbReference type="GO" id="GO:0006351">
    <property type="term" value="P:DNA-templated transcription"/>
    <property type="evidence" value="ECO:0007669"/>
    <property type="project" value="TreeGrafter"/>
</dbReference>
<dbReference type="FunFam" id="1.10.10.10:FF:000001">
    <property type="entry name" value="LysR family transcriptional regulator"/>
    <property type="match status" value="1"/>
</dbReference>
<dbReference type="SUPFAM" id="SSF46785">
    <property type="entry name" value="Winged helix' DNA-binding domain"/>
    <property type="match status" value="1"/>
</dbReference>
<evidence type="ECO:0000259" key="5">
    <source>
        <dbReference type="PROSITE" id="PS50931"/>
    </source>
</evidence>
<protein>
    <submittedName>
        <fullName evidence="6">LysR family transcriptional regulator</fullName>
    </submittedName>
</protein>
<dbReference type="InterPro" id="IPR058163">
    <property type="entry name" value="LysR-type_TF_proteobact-type"/>
</dbReference>
<dbReference type="PRINTS" id="PR00039">
    <property type="entry name" value="HTHLYSR"/>
</dbReference>
<dbReference type="SUPFAM" id="SSF53850">
    <property type="entry name" value="Periplasmic binding protein-like II"/>
    <property type="match status" value="1"/>
</dbReference>
<dbReference type="Gene3D" id="3.40.190.290">
    <property type="match status" value="1"/>
</dbReference>
<dbReference type="Pfam" id="PF03466">
    <property type="entry name" value="LysR_substrate"/>
    <property type="match status" value="1"/>
</dbReference>
<keyword evidence="3" id="KW-0238">DNA-binding</keyword>
<comment type="caution">
    <text evidence="6">The sequence shown here is derived from an EMBL/GenBank/DDBJ whole genome shotgun (WGS) entry which is preliminary data.</text>
</comment>
<dbReference type="AlphaFoldDB" id="A0A919KK53"/>
<dbReference type="InterPro" id="IPR005119">
    <property type="entry name" value="LysR_subst-bd"/>
</dbReference>
<dbReference type="GO" id="GO:0003700">
    <property type="term" value="F:DNA-binding transcription factor activity"/>
    <property type="evidence" value="ECO:0007669"/>
    <property type="project" value="InterPro"/>
</dbReference>
<organism evidence="6 7">
    <name type="scientific">Xanthomonas boreopolis</name>
    <dbReference type="NCBI Taxonomy" id="86183"/>
    <lineage>
        <taxon>Bacteria</taxon>
        <taxon>Pseudomonadati</taxon>
        <taxon>Pseudomonadota</taxon>
        <taxon>Gammaproteobacteria</taxon>
        <taxon>Lysobacterales</taxon>
        <taxon>Lysobacteraceae</taxon>
        <taxon>Xanthomonas</taxon>
    </lineage>
</organism>
<dbReference type="Gene3D" id="1.10.10.10">
    <property type="entry name" value="Winged helix-like DNA-binding domain superfamily/Winged helix DNA-binding domain"/>
    <property type="match status" value="1"/>
</dbReference>
<dbReference type="InterPro" id="IPR000847">
    <property type="entry name" value="LysR_HTH_N"/>
</dbReference>
<evidence type="ECO:0000256" key="2">
    <source>
        <dbReference type="ARBA" id="ARBA00023015"/>
    </source>
</evidence>
<sequence>MDRIELCRIFVRVVDCASFTRAADQLNIPRSTVSEAVRVLEQRLGTRLLHRTTRRVSPTQDGLLFHARCQQLIVDMDEAEQLFRQAPQALSGRLKVDVPGRIGRLIVAPALPEFLRRHPQVDIELGMTDRTIDLVEDGVDCALRVGPLEDSRLVGRSMGQLPLVNVASPDYLRRHGTPAHPSMLDAHWGVLYASPGSGRIEPWEWRENGELRTRSLHGRVTVNSAEAYIACCLAGLGLIQVPAYDVRRELEEGRLVEVMPGHRADPLPMTLLYPHRRHLSRRLQVFIDWLQALLQRETASPPAGARKTRRVAPRA</sequence>
<evidence type="ECO:0000313" key="7">
    <source>
        <dbReference type="Proteomes" id="UP000623958"/>
    </source>
</evidence>
<dbReference type="CDD" id="cd08472">
    <property type="entry name" value="PBP2_CrgA_like_3"/>
    <property type="match status" value="1"/>
</dbReference>
<keyword evidence="2" id="KW-0805">Transcription regulation</keyword>
<feature type="domain" description="HTH lysR-type" evidence="5">
    <location>
        <begin position="1"/>
        <end position="59"/>
    </location>
</feature>
<comment type="similarity">
    <text evidence="1">Belongs to the LysR transcriptional regulatory family.</text>
</comment>
<evidence type="ECO:0000256" key="1">
    <source>
        <dbReference type="ARBA" id="ARBA00009437"/>
    </source>
</evidence>
<name>A0A919KK53_9XANT</name>
<dbReference type="InterPro" id="IPR036390">
    <property type="entry name" value="WH_DNA-bd_sf"/>
</dbReference>
<dbReference type="InterPro" id="IPR036388">
    <property type="entry name" value="WH-like_DNA-bd_sf"/>
</dbReference>
<dbReference type="FunFam" id="3.40.190.290:FF:000001">
    <property type="entry name" value="Transcriptional regulator, LysR family"/>
    <property type="match status" value="1"/>
</dbReference>
<dbReference type="PANTHER" id="PTHR30537:SF72">
    <property type="entry name" value="LYSR FAMILY TRANSCRIPTIONAL REGULATOR"/>
    <property type="match status" value="1"/>
</dbReference>
<keyword evidence="4" id="KW-0804">Transcription</keyword>
<evidence type="ECO:0000256" key="3">
    <source>
        <dbReference type="ARBA" id="ARBA00023125"/>
    </source>
</evidence>
<dbReference type="RefSeq" id="WP_434029917.1">
    <property type="nucleotide sequence ID" value="NZ_BNBA01000037.1"/>
</dbReference>
<dbReference type="EMBL" id="BNBA01000037">
    <property type="protein sequence ID" value="GHH59418.1"/>
    <property type="molecule type" value="Genomic_DNA"/>
</dbReference>
<dbReference type="Pfam" id="PF00126">
    <property type="entry name" value="HTH_1"/>
    <property type="match status" value="1"/>
</dbReference>
<dbReference type="PROSITE" id="PS50931">
    <property type="entry name" value="HTH_LYSR"/>
    <property type="match status" value="1"/>
</dbReference>
<keyword evidence="7" id="KW-1185">Reference proteome</keyword>